<name>A0A4Q5IVF9_9ACTN</name>
<evidence type="ECO:0000313" key="2">
    <source>
        <dbReference type="EMBL" id="RYU10010.1"/>
    </source>
</evidence>
<dbReference type="EMBL" id="SDPU01000034">
    <property type="protein sequence ID" value="RYU10010.1"/>
    <property type="molecule type" value="Genomic_DNA"/>
</dbReference>
<keyword evidence="3" id="KW-1185">Reference proteome</keyword>
<dbReference type="Pfam" id="PF00717">
    <property type="entry name" value="Peptidase_S24"/>
    <property type="match status" value="1"/>
</dbReference>
<evidence type="ECO:0000313" key="3">
    <source>
        <dbReference type="Proteomes" id="UP000291189"/>
    </source>
</evidence>
<reference evidence="2 3" key="1">
    <citation type="submission" date="2019-01" db="EMBL/GenBank/DDBJ databases">
        <title>Nocardioides guangzhouensis sp. nov., an actinobacterium isolated from soil.</title>
        <authorList>
            <person name="Fu Y."/>
            <person name="Cai Y."/>
            <person name="Lin Z."/>
            <person name="Chen P."/>
        </authorList>
    </citation>
    <scope>NUCLEOTIDE SEQUENCE [LARGE SCALE GENOMIC DNA]</scope>
    <source>
        <strain evidence="2 3">NBRC 105384</strain>
    </source>
</reference>
<sequence length="102" mass="10702">MSTGATRPPRRLGLAVVHGRSMLPTLREGERLLVLHGAVPRPGGLAVCRLPAGVVAVKRVEARGPGSWAVVSDNPEGASAVVDDGDVLAVVLARVWPRPRPF</sequence>
<dbReference type="Proteomes" id="UP000291189">
    <property type="component" value="Unassembled WGS sequence"/>
</dbReference>
<gene>
    <name evidence="2" type="ORF">ETU37_19460</name>
</gene>
<dbReference type="InterPro" id="IPR036286">
    <property type="entry name" value="LexA/Signal_pep-like_sf"/>
</dbReference>
<dbReference type="RefSeq" id="WP_129989007.1">
    <property type="nucleotide sequence ID" value="NZ_SDPU01000034.1"/>
</dbReference>
<dbReference type="InterPro" id="IPR039418">
    <property type="entry name" value="LexA-like"/>
</dbReference>
<evidence type="ECO:0000259" key="1">
    <source>
        <dbReference type="Pfam" id="PF00717"/>
    </source>
</evidence>
<proteinExistence type="predicted"/>
<organism evidence="2 3">
    <name type="scientific">Nocardioides iriomotensis</name>
    <dbReference type="NCBI Taxonomy" id="715784"/>
    <lineage>
        <taxon>Bacteria</taxon>
        <taxon>Bacillati</taxon>
        <taxon>Actinomycetota</taxon>
        <taxon>Actinomycetes</taxon>
        <taxon>Propionibacteriales</taxon>
        <taxon>Nocardioidaceae</taxon>
        <taxon>Nocardioides</taxon>
    </lineage>
</organism>
<comment type="caution">
    <text evidence="2">The sequence shown here is derived from an EMBL/GenBank/DDBJ whole genome shotgun (WGS) entry which is preliminary data.</text>
</comment>
<dbReference type="Gene3D" id="2.10.109.10">
    <property type="entry name" value="Umud Fragment, subunit A"/>
    <property type="match status" value="1"/>
</dbReference>
<dbReference type="AlphaFoldDB" id="A0A4Q5IVF9"/>
<protein>
    <submittedName>
        <fullName evidence="2">S24 family peptidase</fullName>
    </submittedName>
</protein>
<feature type="domain" description="Peptidase S24/S26A/S26B/S26C" evidence="1">
    <location>
        <begin position="7"/>
        <end position="84"/>
    </location>
</feature>
<dbReference type="CDD" id="cd06529">
    <property type="entry name" value="S24_LexA-like"/>
    <property type="match status" value="1"/>
</dbReference>
<dbReference type="InterPro" id="IPR015927">
    <property type="entry name" value="Peptidase_S24_S26A/B/C"/>
</dbReference>
<accession>A0A4Q5IVF9</accession>
<dbReference type="SUPFAM" id="SSF51306">
    <property type="entry name" value="LexA/Signal peptidase"/>
    <property type="match status" value="1"/>
</dbReference>
<dbReference type="OrthoDB" id="1467636at2"/>